<dbReference type="PANTHER" id="PTHR31859:SF1">
    <property type="entry name" value="TETRATRICOPEPTIDE REPEAT PROTEIN 39C"/>
    <property type="match status" value="1"/>
</dbReference>
<sequence>METLDLIDTAPVFYEPAQIFSTLIFLTETRHLLLKKGKILGRRVFRYFVFHNESLIYYLTRKSIASRGSIDLRKCIAIPLKSTLSGYSNSIKVLTANFNSEFFLFAKSEFECSQMMLYLRLASNDQIKNILDIYCSNQSEDELKPLKESDSYKSTQIEPVITTSRRTFAGILSPTSEGEFDAPEENAAFSIPTSKVGCGSHNVSMNENLSMIEEDAEESYMKSTHEKSLEFKIPSRGKNGYELPEIQSPENIREAGLKYMWNFQLENAKNCFSLMKNCDLRCSLHYAEVNLFRVLVTGRKSDVLRSSDALAEVERMYTTLADSYSEIIVAETNLFKSILLFVSGQKLKAFICMRSAWKLFRKYENSLSTIKDEDLKGRVIFGLGLFMLIVSLVPSSISTILKLAGFTSNKERGLELLYKCREMKISRSPFAALILGLFYIDMEPDIDKSKAILDQGLAEFPGCVLFHWVNSIVAWKLNKVDVAVRVLQDALHCCGKDLEPLAAFIKYELGWFHFLRMDWYRAREQFESILCDTLSLSSELDSFVKEALTYGDINEARKPAFEELFFRRVSTKKKTKTGWLEGPQTPSHKDRVYIPHKACLIAQLAGCLAALKDTRVTFWLKVTKISACTPSASRTKLDEEFGGLAQVFLYRQFTDLLPFEVIYFLKQHTKLLPDMLNTIFVTAEHIIQKLPKEPTGSFLVEFCSAKMLQIMALCLNGDTEEASEISDDLVLKISGLPPWGVYLAPHSLYWISRAYNAELRYEDAVNSLEKARKIKKYHFNIRGKISRVMYDIKNKIRN</sequence>
<dbReference type="SUPFAM" id="SSF50729">
    <property type="entry name" value="PH domain-like"/>
    <property type="match status" value="1"/>
</dbReference>
<evidence type="ECO:0000313" key="3">
    <source>
        <dbReference type="Proteomes" id="UP001162131"/>
    </source>
</evidence>
<dbReference type="InterPro" id="IPR019412">
    <property type="entry name" value="IML2/TPR_39"/>
</dbReference>
<dbReference type="Pfam" id="PF00169">
    <property type="entry name" value="PH"/>
    <property type="match status" value="1"/>
</dbReference>
<evidence type="ECO:0000259" key="1">
    <source>
        <dbReference type="Pfam" id="PF00169"/>
    </source>
</evidence>
<accession>A0AAU9K027</accession>
<protein>
    <recommendedName>
        <fullName evidence="1">PH domain-containing protein</fullName>
    </recommendedName>
</protein>
<gene>
    <name evidence="2" type="ORF">BSTOLATCC_MIC52482</name>
</gene>
<dbReference type="InterPro" id="IPR011990">
    <property type="entry name" value="TPR-like_helical_dom_sf"/>
</dbReference>
<dbReference type="Gene3D" id="2.30.29.30">
    <property type="entry name" value="Pleckstrin-homology domain (PH domain)/Phosphotyrosine-binding domain (PTB)"/>
    <property type="match status" value="1"/>
</dbReference>
<dbReference type="InterPro" id="IPR011993">
    <property type="entry name" value="PH-like_dom_sf"/>
</dbReference>
<dbReference type="Pfam" id="PF10300">
    <property type="entry name" value="Iml2-TPR_39"/>
    <property type="match status" value="1"/>
</dbReference>
<feature type="domain" description="PH" evidence="1">
    <location>
        <begin position="33"/>
        <end position="114"/>
    </location>
</feature>
<reference evidence="2" key="1">
    <citation type="submission" date="2021-09" db="EMBL/GenBank/DDBJ databases">
        <authorList>
            <consortium name="AG Swart"/>
            <person name="Singh M."/>
            <person name="Singh A."/>
            <person name="Seah K."/>
            <person name="Emmerich C."/>
        </authorList>
    </citation>
    <scope>NUCLEOTIDE SEQUENCE</scope>
    <source>
        <strain evidence="2">ATCC30299</strain>
    </source>
</reference>
<dbReference type="PANTHER" id="PTHR31859">
    <property type="entry name" value="TETRATRICOPEPTIDE REPEAT PROTEIN 39 FAMILY MEMBER"/>
    <property type="match status" value="1"/>
</dbReference>
<dbReference type="EMBL" id="CAJZBQ010000052">
    <property type="protein sequence ID" value="CAG9331076.1"/>
    <property type="molecule type" value="Genomic_DNA"/>
</dbReference>
<dbReference type="Proteomes" id="UP001162131">
    <property type="component" value="Unassembled WGS sequence"/>
</dbReference>
<dbReference type="InterPro" id="IPR001849">
    <property type="entry name" value="PH_domain"/>
</dbReference>
<comment type="caution">
    <text evidence="2">The sequence shown here is derived from an EMBL/GenBank/DDBJ whole genome shotgun (WGS) entry which is preliminary data.</text>
</comment>
<organism evidence="2 3">
    <name type="scientific">Blepharisma stoltei</name>
    <dbReference type="NCBI Taxonomy" id="1481888"/>
    <lineage>
        <taxon>Eukaryota</taxon>
        <taxon>Sar</taxon>
        <taxon>Alveolata</taxon>
        <taxon>Ciliophora</taxon>
        <taxon>Postciliodesmatophora</taxon>
        <taxon>Heterotrichea</taxon>
        <taxon>Heterotrichida</taxon>
        <taxon>Blepharismidae</taxon>
        <taxon>Blepharisma</taxon>
    </lineage>
</organism>
<dbReference type="AlphaFoldDB" id="A0AAU9K027"/>
<evidence type="ECO:0000313" key="2">
    <source>
        <dbReference type="EMBL" id="CAG9331076.1"/>
    </source>
</evidence>
<dbReference type="SUPFAM" id="SSF48452">
    <property type="entry name" value="TPR-like"/>
    <property type="match status" value="1"/>
</dbReference>
<proteinExistence type="predicted"/>
<keyword evidence="3" id="KW-1185">Reference proteome</keyword>
<name>A0AAU9K027_9CILI</name>